<comment type="caution">
    <text evidence="2">The sequence shown here is derived from an EMBL/GenBank/DDBJ whole genome shotgun (WGS) entry which is preliminary data.</text>
</comment>
<organism evidence="2 3">
    <name type="scientific">Oryza meyeriana var. granulata</name>
    <dbReference type="NCBI Taxonomy" id="110450"/>
    <lineage>
        <taxon>Eukaryota</taxon>
        <taxon>Viridiplantae</taxon>
        <taxon>Streptophyta</taxon>
        <taxon>Embryophyta</taxon>
        <taxon>Tracheophyta</taxon>
        <taxon>Spermatophyta</taxon>
        <taxon>Magnoliopsida</taxon>
        <taxon>Liliopsida</taxon>
        <taxon>Poales</taxon>
        <taxon>Poaceae</taxon>
        <taxon>BOP clade</taxon>
        <taxon>Oryzoideae</taxon>
        <taxon>Oryzeae</taxon>
        <taxon>Oryzinae</taxon>
        <taxon>Oryza</taxon>
        <taxon>Oryza meyeriana</taxon>
    </lineage>
</organism>
<evidence type="ECO:0000313" key="3">
    <source>
        <dbReference type="Proteomes" id="UP000479710"/>
    </source>
</evidence>
<feature type="region of interest" description="Disordered" evidence="1">
    <location>
        <begin position="69"/>
        <end position="96"/>
    </location>
</feature>
<proteinExistence type="predicted"/>
<gene>
    <name evidence="2" type="ORF">E2562_012449</name>
</gene>
<reference evidence="2 3" key="1">
    <citation type="submission" date="2019-11" db="EMBL/GenBank/DDBJ databases">
        <title>Whole genome sequence of Oryza granulata.</title>
        <authorList>
            <person name="Li W."/>
        </authorList>
    </citation>
    <scope>NUCLEOTIDE SEQUENCE [LARGE SCALE GENOMIC DNA]</scope>
    <source>
        <strain evidence="3">cv. Menghai</strain>
        <tissue evidence="2">Leaf</tissue>
    </source>
</reference>
<dbReference type="Proteomes" id="UP000479710">
    <property type="component" value="Unassembled WGS sequence"/>
</dbReference>
<dbReference type="EMBL" id="SPHZ02000010">
    <property type="protein sequence ID" value="KAF0895441.1"/>
    <property type="molecule type" value="Genomic_DNA"/>
</dbReference>
<keyword evidence="3" id="KW-1185">Reference proteome</keyword>
<evidence type="ECO:0000256" key="1">
    <source>
        <dbReference type="SAM" id="MobiDB-lite"/>
    </source>
</evidence>
<dbReference type="AlphaFoldDB" id="A0A6G1C5X4"/>
<feature type="compositionally biased region" description="Gly residues" evidence="1">
    <location>
        <begin position="69"/>
        <end position="80"/>
    </location>
</feature>
<feature type="region of interest" description="Disordered" evidence="1">
    <location>
        <begin position="146"/>
        <end position="178"/>
    </location>
</feature>
<name>A0A6G1C5X4_9ORYZ</name>
<protein>
    <submittedName>
        <fullName evidence="2">Uncharacterized protein</fullName>
    </submittedName>
</protein>
<sequence length="178" mass="18294">MLGHDFLVLGHELQAGLGLLLFCDGLMFEPGSLNLATVNPSGLLLFEDGPWPLGPKPPPAPGLAVLDGPEGGVGRGGGDVKGGEVLPPSPAPRAGLPLPLSSTSSSSVLEICNAQGTQSPVPSFGPWALKSGSDLWIATRSGFERRTSSRKGSWAREASGATRPVTSPSARHQCGGWH</sequence>
<evidence type="ECO:0000313" key="2">
    <source>
        <dbReference type="EMBL" id="KAF0895441.1"/>
    </source>
</evidence>
<accession>A0A6G1C5X4</accession>